<evidence type="ECO:0000256" key="6">
    <source>
        <dbReference type="SAM" id="MobiDB-lite"/>
    </source>
</evidence>
<keyword evidence="5" id="KW-0472">Membrane</keyword>
<dbReference type="OrthoDB" id="9435504at2759"/>
<dbReference type="PANTHER" id="PTHR34038">
    <property type="entry name" value="ATP SYNTHASE MEMBRANE SUBUNIT DAPIT, MITOCHONDRIAL"/>
    <property type="match status" value="1"/>
</dbReference>
<evidence type="ECO:0000313" key="8">
    <source>
        <dbReference type="RefSeq" id="XP_017028994.1"/>
    </source>
</evidence>
<reference evidence="8" key="1">
    <citation type="submission" date="2025-08" db="UniProtKB">
        <authorList>
            <consortium name="RefSeq"/>
        </authorList>
    </citation>
    <scope>IDENTIFICATION</scope>
    <source>
        <strain evidence="8">14028-0561.14</strain>
        <tissue evidence="8">Whole fly</tissue>
    </source>
</reference>
<feature type="region of interest" description="Disordered" evidence="6">
    <location>
        <begin position="60"/>
        <end position="134"/>
    </location>
</feature>
<feature type="compositionally biased region" description="Basic and acidic residues" evidence="6">
    <location>
        <begin position="78"/>
        <end position="110"/>
    </location>
</feature>
<protein>
    <submittedName>
        <fullName evidence="8">Uncharacterized protein</fullName>
    </submittedName>
</protein>
<dbReference type="Proteomes" id="UP001652661">
    <property type="component" value="Chromosome X"/>
</dbReference>
<feature type="compositionally biased region" description="Low complexity" evidence="6">
    <location>
        <begin position="211"/>
        <end position="242"/>
    </location>
</feature>
<dbReference type="Pfam" id="PF14960">
    <property type="entry name" value="ATP_synth_reg"/>
    <property type="match status" value="1"/>
</dbReference>
<evidence type="ECO:0000313" key="7">
    <source>
        <dbReference type="Proteomes" id="UP001652661"/>
    </source>
</evidence>
<feature type="compositionally biased region" description="Polar residues" evidence="6">
    <location>
        <begin position="275"/>
        <end position="284"/>
    </location>
</feature>
<evidence type="ECO:0000256" key="5">
    <source>
        <dbReference type="ARBA" id="ARBA00023136"/>
    </source>
</evidence>
<proteinExistence type="predicted"/>
<evidence type="ECO:0000256" key="1">
    <source>
        <dbReference type="ARBA" id="ARBA00004304"/>
    </source>
</evidence>
<dbReference type="InterPro" id="IPR009125">
    <property type="entry name" value="ATPMK"/>
</dbReference>
<evidence type="ECO:0000256" key="2">
    <source>
        <dbReference type="ARBA" id="ARBA00022692"/>
    </source>
</evidence>
<gene>
    <name evidence="8" type="primary">LOC108079223</name>
</gene>
<name>A0A6P4J0M3_DROKI</name>
<keyword evidence="7" id="KW-1185">Reference proteome</keyword>
<dbReference type="RefSeq" id="XP_017028994.1">
    <property type="nucleotide sequence ID" value="XM_017173505.3"/>
</dbReference>
<dbReference type="GeneID" id="108079223"/>
<feature type="compositionally biased region" description="Acidic residues" evidence="6">
    <location>
        <begin position="246"/>
        <end position="259"/>
    </location>
</feature>
<keyword evidence="3" id="KW-1133">Transmembrane helix</keyword>
<feature type="compositionally biased region" description="Basic and acidic residues" evidence="6">
    <location>
        <begin position="260"/>
        <end position="269"/>
    </location>
</feature>
<dbReference type="AlphaFoldDB" id="A0A6P4J0M3"/>
<keyword evidence="2" id="KW-0812">Transmembrane</keyword>
<evidence type="ECO:0000256" key="3">
    <source>
        <dbReference type="ARBA" id="ARBA00022989"/>
    </source>
</evidence>
<comment type="subcellular location">
    <subcellularLocation>
        <location evidence="1">Mitochondrion membrane</location>
        <topology evidence="1">Single-pass membrane protein</topology>
    </subcellularLocation>
</comment>
<accession>A0A6P4J0M3</accession>
<feature type="region of interest" description="Disordered" evidence="6">
    <location>
        <begin position="211"/>
        <end position="287"/>
    </location>
</feature>
<dbReference type="GO" id="GO:0031966">
    <property type="term" value="C:mitochondrial membrane"/>
    <property type="evidence" value="ECO:0007669"/>
    <property type="project" value="UniProtKB-SubCell"/>
</dbReference>
<organism evidence="7 8">
    <name type="scientific">Drosophila kikkawai</name>
    <name type="common">Fruit fly</name>
    <dbReference type="NCBI Taxonomy" id="30033"/>
    <lineage>
        <taxon>Eukaryota</taxon>
        <taxon>Metazoa</taxon>
        <taxon>Ecdysozoa</taxon>
        <taxon>Arthropoda</taxon>
        <taxon>Hexapoda</taxon>
        <taxon>Insecta</taxon>
        <taxon>Pterygota</taxon>
        <taxon>Neoptera</taxon>
        <taxon>Endopterygota</taxon>
        <taxon>Diptera</taxon>
        <taxon>Brachycera</taxon>
        <taxon>Muscomorpha</taxon>
        <taxon>Ephydroidea</taxon>
        <taxon>Drosophilidae</taxon>
        <taxon>Drosophila</taxon>
        <taxon>Sophophora</taxon>
    </lineage>
</organism>
<sequence length="313" mass="33820">MAEGFKKYFNGTTINGRANVAKATYATLALLYIFYRLRRGSGKESQLASETCSCDAETETMPHGDTGIYGSSDPDCPVCRDRSERAMSEHDREQQRKAAAEDNNGCRDDPPPPPPSNGGAGGSGRPRAKCPCEDSQKRVNGALKNSNSHSSHIRAWSHQLQPPNQYQQHFQQHVVTAPTDQGGPVSELMRQVQDAVSRVMRGVVDAVTGGAASSSVNTTTGGSTSSSSSSSVGEAQSSSQSSYYGQDEDEEEDEEEDGWDEGRVYDTRKNPLFCTPTSNASGTAKPQEDAFEDNYNAFSDGFASDMFFTSDSR</sequence>
<keyword evidence="4" id="KW-0496">Mitochondrion</keyword>
<evidence type="ECO:0000256" key="4">
    <source>
        <dbReference type="ARBA" id="ARBA00023128"/>
    </source>
</evidence>
<dbReference type="PANTHER" id="PTHR34038:SF1">
    <property type="entry name" value="ATP SYNTHASE MEMBRANE SUBUNIT K, MITOCHONDRIAL"/>
    <property type="match status" value="1"/>
</dbReference>